<keyword evidence="3" id="KW-0999">Mitochondrion inner membrane</keyword>
<keyword evidence="6" id="KW-0472">Membrane</keyword>
<dbReference type="EMBL" id="JAIWYP010000003">
    <property type="protein sequence ID" value="KAH3848212.1"/>
    <property type="molecule type" value="Genomic_DNA"/>
</dbReference>
<dbReference type="PANTHER" id="PTHR31107:SF2">
    <property type="entry name" value="CYTOCHROME C OXIDASE ASSEMBLY FACTOR 8"/>
    <property type="match status" value="1"/>
</dbReference>
<reference evidence="8" key="2">
    <citation type="submission" date="2020-11" db="EMBL/GenBank/DDBJ databases">
        <authorList>
            <person name="McCartney M.A."/>
            <person name="Auch B."/>
            <person name="Kono T."/>
            <person name="Mallez S."/>
            <person name="Becker A."/>
            <person name="Gohl D.M."/>
            <person name="Silverstein K.A.T."/>
            <person name="Koren S."/>
            <person name="Bechman K.B."/>
            <person name="Herman A."/>
            <person name="Abrahante J.E."/>
            <person name="Garbe J."/>
        </authorList>
    </citation>
    <scope>NUCLEOTIDE SEQUENCE</scope>
    <source>
        <strain evidence="8">Duluth1</strain>
        <tissue evidence="8">Whole animal</tissue>
    </source>
</reference>
<feature type="region of interest" description="Disordered" evidence="7">
    <location>
        <begin position="183"/>
        <end position="207"/>
    </location>
</feature>
<evidence type="ECO:0000313" key="8">
    <source>
        <dbReference type="EMBL" id="KAH3848212.1"/>
    </source>
</evidence>
<feature type="compositionally biased region" description="Basic and acidic residues" evidence="7">
    <location>
        <begin position="197"/>
        <end position="207"/>
    </location>
</feature>
<comment type="caution">
    <text evidence="8">The sequence shown here is derived from an EMBL/GenBank/DDBJ whole genome shotgun (WGS) entry which is preliminary data.</text>
</comment>
<organism evidence="8 9">
    <name type="scientific">Dreissena polymorpha</name>
    <name type="common">Zebra mussel</name>
    <name type="synonym">Mytilus polymorpha</name>
    <dbReference type="NCBI Taxonomy" id="45954"/>
    <lineage>
        <taxon>Eukaryota</taxon>
        <taxon>Metazoa</taxon>
        <taxon>Spiralia</taxon>
        <taxon>Lophotrochozoa</taxon>
        <taxon>Mollusca</taxon>
        <taxon>Bivalvia</taxon>
        <taxon>Autobranchia</taxon>
        <taxon>Heteroconchia</taxon>
        <taxon>Euheterodonta</taxon>
        <taxon>Imparidentia</taxon>
        <taxon>Neoheterodontei</taxon>
        <taxon>Myida</taxon>
        <taxon>Dreissenoidea</taxon>
        <taxon>Dreissenidae</taxon>
        <taxon>Dreissena</taxon>
    </lineage>
</organism>
<evidence type="ECO:0000256" key="1">
    <source>
        <dbReference type="ARBA" id="ARBA00004443"/>
    </source>
</evidence>
<dbReference type="Pfam" id="PF10231">
    <property type="entry name" value="COA8"/>
    <property type="match status" value="1"/>
</dbReference>
<dbReference type="AlphaFoldDB" id="A0A9D4KXZ0"/>
<accession>A0A9D4KXZ0</accession>
<comment type="subcellular location">
    <subcellularLocation>
        <location evidence="1">Mitochondrion inner membrane</location>
        <topology evidence="1">Peripheral membrane protein</topology>
        <orientation evidence="1">Matrix side</orientation>
    </subcellularLocation>
</comment>
<gene>
    <name evidence="8" type="ORF">DPMN_090571</name>
</gene>
<keyword evidence="5" id="KW-0496">Mitochondrion</keyword>
<keyword evidence="9" id="KW-1185">Reference proteome</keyword>
<comment type="similarity">
    <text evidence="2">Belongs to the COA8 family.</text>
</comment>
<dbReference type="InterPro" id="IPR018796">
    <property type="entry name" value="COA8"/>
</dbReference>
<evidence type="ECO:0000256" key="2">
    <source>
        <dbReference type="ARBA" id="ARBA00005453"/>
    </source>
</evidence>
<evidence type="ECO:0000256" key="6">
    <source>
        <dbReference type="ARBA" id="ARBA00023136"/>
    </source>
</evidence>
<dbReference type="GO" id="GO:0005743">
    <property type="term" value="C:mitochondrial inner membrane"/>
    <property type="evidence" value="ECO:0007669"/>
    <property type="project" value="UniProtKB-SubCell"/>
</dbReference>
<evidence type="ECO:0000256" key="3">
    <source>
        <dbReference type="ARBA" id="ARBA00022792"/>
    </source>
</evidence>
<reference evidence="8" key="1">
    <citation type="journal article" date="2019" name="bioRxiv">
        <title>The Genome of the Zebra Mussel, Dreissena polymorpha: A Resource for Invasive Species Research.</title>
        <authorList>
            <person name="McCartney M.A."/>
            <person name="Auch B."/>
            <person name="Kono T."/>
            <person name="Mallez S."/>
            <person name="Zhang Y."/>
            <person name="Obille A."/>
            <person name="Becker A."/>
            <person name="Abrahante J.E."/>
            <person name="Garbe J."/>
            <person name="Badalamenti J.P."/>
            <person name="Herman A."/>
            <person name="Mangelson H."/>
            <person name="Liachko I."/>
            <person name="Sullivan S."/>
            <person name="Sone E.D."/>
            <person name="Koren S."/>
            <person name="Silverstein K.A.T."/>
            <person name="Beckman K.B."/>
            <person name="Gohl D.M."/>
        </authorList>
    </citation>
    <scope>NUCLEOTIDE SEQUENCE</scope>
    <source>
        <strain evidence="8">Duluth1</strain>
        <tissue evidence="8">Whole animal</tissue>
    </source>
</reference>
<dbReference type="Proteomes" id="UP000828390">
    <property type="component" value="Unassembled WGS sequence"/>
</dbReference>
<evidence type="ECO:0000256" key="5">
    <source>
        <dbReference type="ARBA" id="ARBA00023128"/>
    </source>
</evidence>
<sequence>MRSDWSGCIKIAGRLFDYLRNPPYSLNRLPIQSEVKMAAPLTKCNCVSVCATYITRRKFSLSQYHSKKTTVHVESLPPEHVETDWIGPADKVSNIRQMKLFIPPDESSLERDYRLKREVVQKWHHEFWTAHNKRFFTLKEKYIQEKLAEKGEAADDINKVTPEELSVFYKKFLDDNYPTHIQYNKDCSGSQQSQQERTSDSRDDGTR</sequence>
<evidence type="ECO:0000256" key="7">
    <source>
        <dbReference type="SAM" id="MobiDB-lite"/>
    </source>
</evidence>
<feature type="compositionally biased region" description="Polar residues" evidence="7">
    <location>
        <begin position="183"/>
        <end position="196"/>
    </location>
</feature>
<name>A0A9D4KXZ0_DREPO</name>
<dbReference type="PANTHER" id="PTHR31107">
    <property type="entry name" value="APOPTOGENIC PROTEIN 1, MITOCHONDRIAL"/>
    <property type="match status" value="1"/>
</dbReference>
<keyword evidence="4" id="KW-0809">Transit peptide</keyword>
<protein>
    <submittedName>
        <fullName evidence="8">Uncharacterized protein</fullName>
    </submittedName>
</protein>
<proteinExistence type="inferred from homology"/>
<evidence type="ECO:0000313" key="9">
    <source>
        <dbReference type="Proteomes" id="UP000828390"/>
    </source>
</evidence>
<dbReference type="GO" id="GO:0097193">
    <property type="term" value="P:intrinsic apoptotic signaling pathway"/>
    <property type="evidence" value="ECO:0007669"/>
    <property type="project" value="InterPro"/>
</dbReference>
<evidence type="ECO:0000256" key="4">
    <source>
        <dbReference type="ARBA" id="ARBA00022946"/>
    </source>
</evidence>